<organism evidence="4 5">
    <name type="scientific">Exocentrus adspersus</name>
    <dbReference type="NCBI Taxonomy" id="1586481"/>
    <lineage>
        <taxon>Eukaryota</taxon>
        <taxon>Metazoa</taxon>
        <taxon>Ecdysozoa</taxon>
        <taxon>Arthropoda</taxon>
        <taxon>Hexapoda</taxon>
        <taxon>Insecta</taxon>
        <taxon>Pterygota</taxon>
        <taxon>Neoptera</taxon>
        <taxon>Endopterygota</taxon>
        <taxon>Coleoptera</taxon>
        <taxon>Polyphaga</taxon>
        <taxon>Cucujiformia</taxon>
        <taxon>Chrysomeloidea</taxon>
        <taxon>Cerambycidae</taxon>
        <taxon>Lamiinae</taxon>
        <taxon>Acanthocinini</taxon>
        <taxon>Exocentrus</taxon>
    </lineage>
</organism>
<dbReference type="InterPro" id="IPR050223">
    <property type="entry name" value="D-isomer_2-hydroxyacid_DH"/>
</dbReference>
<dbReference type="Gene3D" id="3.40.50.720">
    <property type="entry name" value="NAD(P)-binding Rossmann-like Domain"/>
    <property type="match status" value="2"/>
</dbReference>
<evidence type="ECO:0000313" key="5">
    <source>
        <dbReference type="Proteomes" id="UP001159042"/>
    </source>
</evidence>
<evidence type="ECO:0000256" key="2">
    <source>
        <dbReference type="ARBA" id="ARBA00073306"/>
    </source>
</evidence>
<dbReference type="PANTHER" id="PTHR10996">
    <property type="entry name" value="2-HYDROXYACID DEHYDROGENASE-RELATED"/>
    <property type="match status" value="1"/>
</dbReference>
<dbReference type="InterPro" id="IPR036291">
    <property type="entry name" value="NAD(P)-bd_dom_sf"/>
</dbReference>
<reference evidence="4 5" key="1">
    <citation type="journal article" date="2023" name="Insect Mol. Biol.">
        <title>Genome sequencing provides insights into the evolution of gene families encoding plant cell wall-degrading enzymes in longhorned beetles.</title>
        <authorList>
            <person name="Shin N.R."/>
            <person name="Okamura Y."/>
            <person name="Kirsch R."/>
            <person name="Pauchet Y."/>
        </authorList>
    </citation>
    <scope>NUCLEOTIDE SEQUENCE [LARGE SCALE GENOMIC DNA]</scope>
    <source>
        <strain evidence="4">EAD_L_NR</strain>
    </source>
</reference>
<dbReference type="GO" id="GO:0030267">
    <property type="term" value="F:glyoxylate reductase (NADPH) activity"/>
    <property type="evidence" value="ECO:0007669"/>
    <property type="project" value="TreeGrafter"/>
</dbReference>
<dbReference type="PANTHER" id="PTHR10996:SF119">
    <property type="entry name" value="FI03731P-RELATED"/>
    <property type="match status" value="1"/>
</dbReference>
<protein>
    <recommendedName>
        <fullName evidence="2">Glyoxylate reductase/hydroxypyruvate reductase</fullName>
    </recommendedName>
</protein>
<dbReference type="InterPro" id="IPR006140">
    <property type="entry name" value="D-isomer_DH_NAD-bd"/>
</dbReference>
<evidence type="ECO:0000256" key="1">
    <source>
        <dbReference type="ARBA" id="ARBA00023002"/>
    </source>
</evidence>
<dbReference type="GO" id="GO:0051287">
    <property type="term" value="F:NAD binding"/>
    <property type="evidence" value="ECO:0007669"/>
    <property type="project" value="InterPro"/>
</dbReference>
<dbReference type="SUPFAM" id="SSF52283">
    <property type="entry name" value="Formate/glycerate dehydrogenase catalytic domain-like"/>
    <property type="match status" value="1"/>
</dbReference>
<feature type="domain" description="D-isomer specific 2-hydroxyacid dehydrogenase NAD-binding" evidence="3">
    <location>
        <begin position="139"/>
        <end position="315"/>
    </location>
</feature>
<name>A0AAV8VR74_9CUCU</name>
<dbReference type="EMBL" id="JANEYG010000039">
    <property type="protein sequence ID" value="KAJ8916813.1"/>
    <property type="molecule type" value="Genomic_DNA"/>
</dbReference>
<comment type="caution">
    <text evidence="4">The sequence shown here is derived from an EMBL/GenBank/DDBJ whole genome shotgun (WGS) entry which is preliminary data.</text>
</comment>
<sequence length="321" mass="35651">MLERRFFNIVITYTTVWVVRRAAVHTKMNRPKVLVSNPTVPQIGFDLLQKYCDIIRIENENETKEEIISKVKGVDAIYWASRLKLDKDIIEAAGPQMKVVGTMSAGYNHIDVDELKKRGIKLGNTPNVLNNAVADIAVLLALAASRRIHEGRLKIENNQWDLGSQWMLGQDISGATVGIIGLGGIGQAIVKRLIPFEVQQFLYTGHREKVEGKELGAKFVSLDTLVRESDFVIVSCPLNSETEEMCNEDFFAKMKKTAVFVNISRGKVVHQPSLVKALRDGQIFAAGLDVMTPEPLPPDDELLKLPNAVIVPHLGSATKKN</sequence>
<keyword evidence="1" id="KW-0560">Oxidoreductase</keyword>
<dbReference type="Pfam" id="PF02826">
    <property type="entry name" value="2-Hacid_dh_C"/>
    <property type="match status" value="1"/>
</dbReference>
<dbReference type="GO" id="GO:0008465">
    <property type="term" value="F:hydroxypyruvate reductase (NADH) activity"/>
    <property type="evidence" value="ECO:0007669"/>
    <property type="project" value="TreeGrafter"/>
</dbReference>
<keyword evidence="5" id="KW-1185">Reference proteome</keyword>
<accession>A0AAV8VR74</accession>
<gene>
    <name evidence="4" type="ORF">NQ315_005820</name>
</gene>
<dbReference type="SUPFAM" id="SSF51735">
    <property type="entry name" value="NAD(P)-binding Rossmann-fold domains"/>
    <property type="match status" value="1"/>
</dbReference>
<dbReference type="FunFam" id="3.40.50.720:FF:000026">
    <property type="entry name" value="Glyoxylate/hydroxypyruvate reductase B"/>
    <property type="match status" value="1"/>
</dbReference>
<dbReference type="GO" id="GO:0005829">
    <property type="term" value="C:cytosol"/>
    <property type="evidence" value="ECO:0007669"/>
    <property type="project" value="TreeGrafter"/>
</dbReference>
<dbReference type="CDD" id="cd05301">
    <property type="entry name" value="GDH"/>
    <property type="match status" value="1"/>
</dbReference>
<evidence type="ECO:0000313" key="4">
    <source>
        <dbReference type="EMBL" id="KAJ8916813.1"/>
    </source>
</evidence>
<proteinExistence type="predicted"/>
<dbReference type="Proteomes" id="UP001159042">
    <property type="component" value="Unassembled WGS sequence"/>
</dbReference>
<evidence type="ECO:0000259" key="3">
    <source>
        <dbReference type="Pfam" id="PF02826"/>
    </source>
</evidence>
<dbReference type="AlphaFoldDB" id="A0AAV8VR74"/>